<dbReference type="PANTHER" id="PTHR43711:SF1">
    <property type="entry name" value="HISTIDINE KINASE 1"/>
    <property type="match status" value="1"/>
</dbReference>
<dbReference type="PROSITE" id="PS50110">
    <property type="entry name" value="RESPONSE_REGULATORY"/>
    <property type="match status" value="1"/>
</dbReference>
<dbReference type="Gene3D" id="1.10.287.130">
    <property type="match status" value="1"/>
</dbReference>
<dbReference type="SUPFAM" id="SSF55874">
    <property type="entry name" value="ATPase domain of HSP90 chaperone/DNA topoisomerase II/histidine kinase"/>
    <property type="match status" value="1"/>
</dbReference>
<dbReference type="SMART" id="SM00387">
    <property type="entry name" value="HATPase_c"/>
    <property type="match status" value="1"/>
</dbReference>
<evidence type="ECO:0000313" key="10">
    <source>
        <dbReference type="EMBL" id="MZQ88824.1"/>
    </source>
</evidence>
<dbReference type="Pfam" id="PF02518">
    <property type="entry name" value="HATPase_c"/>
    <property type="match status" value="1"/>
</dbReference>
<evidence type="ECO:0000256" key="4">
    <source>
        <dbReference type="ARBA" id="ARBA00022679"/>
    </source>
</evidence>
<organism evidence="10 11">
    <name type="scientific">Frigidibacter albus</name>
    <dbReference type="NCBI Taxonomy" id="1465486"/>
    <lineage>
        <taxon>Bacteria</taxon>
        <taxon>Pseudomonadati</taxon>
        <taxon>Pseudomonadota</taxon>
        <taxon>Alphaproteobacteria</taxon>
        <taxon>Rhodobacterales</taxon>
        <taxon>Paracoccaceae</taxon>
        <taxon>Frigidibacter</taxon>
    </lineage>
</organism>
<evidence type="ECO:0000259" key="9">
    <source>
        <dbReference type="PROSITE" id="PS50110"/>
    </source>
</evidence>
<dbReference type="InterPro" id="IPR050736">
    <property type="entry name" value="Sensor_HK_Regulatory"/>
</dbReference>
<evidence type="ECO:0000259" key="8">
    <source>
        <dbReference type="PROSITE" id="PS50109"/>
    </source>
</evidence>
<dbReference type="EC" id="2.7.13.3" evidence="2"/>
<dbReference type="InterPro" id="IPR005467">
    <property type="entry name" value="His_kinase_dom"/>
</dbReference>
<feature type="domain" description="Histidine kinase" evidence="8">
    <location>
        <begin position="91"/>
        <end position="301"/>
    </location>
</feature>
<proteinExistence type="predicted"/>
<keyword evidence="11" id="KW-1185">Reference proteome</keyword>
<dbReference type="PRINTS" id="PR00344">
    <property type="entry name" value="BCTRLSENSOR"/>
</dbReference>
<dbReference type="SUPFAM" id="SSF47384">
    <property type="entry name" value="Homodimeric domain of signal transducing histidine kinase"/>
    <property type="match status" value="1"/>
</dbReference>
<name>A0A6L8VF54_9RHOB</name>
<dbReference type="FunFam" id="3.30.565.10:FF:000049">
    <property type="entry name" value="Two-component sensor histidine kinase"/>
    <property type="match status" value="1"/>
</dbReference>
<dbReference type="Proteomes" id="UP000477083">
    <property type="component" value="Unassembled WGS sequence"/>
</dbReference>
<evidence type="ECO:0000256" key="3">
    <source>
        <dbReference type="ARBA" id="ARBA00022553"/>
    </source>
</evidence>
<keyword evidence="5" id="KW-0418">Kinase</keyword>
<dbReference type="Gene3D" id="3.40.50.2300">
    <property type="match status" value="1"/>
</dbReference>
<evidence type="ECO:0000256" key="6">
    <source>
        <dbReference type="ARBA" id="ARBA00023012"/>
    </source>
</evidence>
<dbReference type="Pfam" id="PF00072">
    <property type="entry name" value="Response_reg"/>
    <property type="match status" value="1"/>
</dbReference>
<gene>
    <name evidence="10" type="ORF">GS660_06910</name>
</gene>
<dbReference type="InterPro" id="IPR003594">
    <property type="entry name" value="HATPase_dom"/>
</dbReference>
<dbReference type="InterPro" id="IPR004358">
    <property type="entry name" value="Sig_transdc_His_kin-like_C"/>
</dbReference>
<dbReference type="InterPro" id="IPR001789">
    <property type="entry name" value="Sig_transdc_resp-reg_receiver"/>
</dbReference>
<dbReference type="CDD" id="cd00082">
    <property type="entry name" value="HisKA"/>
    <property type="match status" value="1"/>
</dbReference>
<dbReference type="PANTHER" id="PTHR43711">
    <property type="entry name" value="TWO-COMPONENT HISTIDINE KINASE"/>
    <property type="match status" value="1"/>
</dbReference>
<evidence type="ECO:0000256" key="1">
    <source>
        <dbReference type="ARBA" id="ARBA00000085"/>
    </source>
</evidence>
<dbReference type="Pfam" id="PF00512">
    <property type="entry name" value="HisKA"/>
    <property type="match status" value="1"/>
</dbReference>
<keyword evidence="4" id="KW-0808">Transferase</keyword>
<evidence type="ECO:0000256" key="2">
    <source>
        <dbReference type="ARBA" id="ARBA00012438"/>
    </source>
</evidence>
<evidence type="ECO:0000256" key="7">
    <source>
        <dbReference type="PROSITE-ProRule" id="PRU00169"/>
    </source>
</evidence>
<comment type="caution">
    <text evidence="10">The sequence shown here is derived from an EMBL/GenBank/DDBJ whole genome shotgun (WGS) entry which is preliminary data.</text>
</comment>
<dbReference type="PROSITE" id="PS50109">
    <property type="entry name" value="HIS_KIN"/>
    <property type="match status" value="1"/>
</dbReference>
<dbReference type="InterPro" id="IPR036097">
    <property type="entry name" value="HisK_dim/P_sf"/>
</dbReference>
<dbReference type="CDD" id="cd00075">
    <property type="entry name" value="HATPase"/>
    <property type="match status" value="1"/>
</dbReference>
<dbReference type="SMART" id="SM00448">
    <property type="entry name" value="REC"/>
    <property type="match status" value="1"/>
</dbReference>
<evidence type="ECO:0000256" key="5">
    <source>
        <dbReference type="ARBA" id="ARBA00022777"/>
    </source>
</evidence>
<dbReference type="AlphaFoldDB" id="A0A6L8VF54"/>
<dbReference type="Gene3D" id="3.30.565.10">
    <property type="entry name" value="Histidine kinase-like ATPase, C-terminal domain"/>
    <property type="match status" value="1"/>
</dbReference>
<sequence length="449" mass="47976">MLRSSDTAERQIQKLQRINAALIRRMDIIDEARGSTHALSQAAAVLEREVVARNLDLERALADLGAINAELASARVAADEANRAKSRFLRAASHDLLQPLSAAKLLLSHLEDVTTDPGQADLVGRIAATFESAEDLIRALLQIARLDSQRVEMNVGPVSLGRLFQRLSIDVQAQAEARGLDLRFVPSSAAVLSDPVHLRSIAQNLISNALKYTLSGRVLVGVRRAPGAVWLQVHDTGPGIAAKDQERIFNEFERLSHSDQPGTGLGLTIVRRACQQLGHKLEVLSAPGRGSLFRVLLPLADAASLAPKDKVADAREAPGPDAAFHGRTVLVVENDPAMRQAFSFLLGGWGMTVLATDGMEGVGRLLQGPRPRPEIVLTDYRLDQGETGVQVISQVHAALGRAVPALIVSAECAETIGAASSHLGAGVLEKPVAEAELRQMMRALLGAAP</sequence>
<protein>
    <recommendedName>
        <fullName evidence="2">histidine kinase</fullName>
        <ecNumber evidence="2">2.7.13.3</ecNumber>
    </recommendedName>
</protein>
<reference evidence="10 11" key="1">
    <citation type="submission" date="2020-01" db="EMBL/GenBank/DDBJ databases">
        <title>Frigidibacter albus SP32T (=CGMCC 1.13995T).</title>
        <authorList>
            <person name="Liao X."/>
        </authorList>
    </citation>
    <scope>NUCLEOTIDE SEQUENCE [LARGE SCALE GENOMIC DNA]</scope>
    <source>
        <strain evidence="10 11">SP32</strain>
    </source>
</reference>
<feature type="domain" description="Response regulatory" evidence="9">
    <location>
        <begin position="328"/>
        <end position="445"/>
    </location>
</feature>
<dbReference type="EMBL" id="WWNR01000003">
    <property type="protein sequence ID" value="MZQ88824.1"/>
    <property type="molecule type" value="Genomic_DNA"/>
</dbReference>
<dbReference type="RefSeq" id="WP_161344772.1">
    <property type="nucleotide sequence ID" value="NZ_BMGW01000003.1"/>
</dbReference>
<feature type="modified residue" description="4-aspartylphosphate" evidence="7">
    <location>
        <position position="379"/>
    </location>
</feature>
<keyword evidence="6" id="KW-0902">Two-component regulatory system</keyword>
<dbReference type="OrthoDB" id="9764438at2"/>
<dbReference type="SMART" id="SM00388">
    <property type="entry name" value="HisKA"/>
    <property type="match status" value="1"/>
</dbReference>
<accession>A0A6L8VF54</accession>
<dbReference type="InterPro" id="IPR003661">
    <property type="entry name" value="HisK_dim/P_dom"/>
</dbReference>
<evidence type="ECO:0000313" key="11">
    <source>
        <dbReference type="Proteomes" id="UP000477083"/>
    </source>
</evidence>
<keyword evidence="3 7" id="KW-0597">Phosphoprotein</keyword>
<dbReference type="InterPro" id="IPR036890">
    <property type="entry name" value="HATPase_C_sf"/>
</dbReference>
<dbReference type="InterPro" id="IPR011006">
    <property type="entry name" value="CheY-like_superfamily"/>
</dbReference>
<comment type="catalytic activity">
    <reaction evidence="1">
        <text>ATP + protein L-histidine = ADP + protein N-phospho-L-histidine.</text>
        <dbReference type="EC" id="2.7.13.3"/>
    </reaction>
</comment>
<dbReference type="GO" id="GO:0000155">
    <property type="term" value="F:phosphorelay sensor kinase activity"/>
    <property type="evidence" value="ECO:0007669"/>
    <property type="project" value="InterPro"/>
</dbReference>
<dbReference type="SUPFAM" id="SSF52172">
    <property type="entry name" value="CheY-like"/>
    <property type="match status" value="1"/>
</dbReference>